<dbReference type="EMBL" id="MN740926">
    <property type="protein sequence ID" value="QHU18273.1"/>
    <property type="molecule type" value="Genomic_DNA"/>
</dbReference>
<accession>A0A6C0KLV5</accession>
<name>A0A6C0KLV5_9ZZZZ</name>
<organism evidence="2">
    <name type="scientific">viral metagenome</name>
    <dbReference type="NCBI Taxonomy" id="1070528"/>
    <lineage>
        <taxon>unclassified sequences</taxon>
        <taxon>metagenomes</taxon>
        <taxon>organismal metagenomes</taxon>
    </lineage>
</organism>
<feature type="region of interest" description="Disordered" evidence="1">
    <location>
        <begin position="49"/>
        <end position="71"/>
    </location>
</feature>
<feature type="region of interest" description="Disordered" evidence="1">
    <location>
        <begin position="97"/>
        <end position="120"/>
    </location>
</feature>
<sequence>MELAALAILGGAGYLLAQNTTPKPVYPTKEPGNNPIVRQAIHVKEAFQGQGQQNKWGKGNPTGPNARPVSNVPTSLVGTNAELDLRFNDSMGNPLFPSEPNPSSFPSYLSGTSEAKGEGKGGRLSIYHPSVAKTSKNSFSTPAPIATATADVMMNPAGIEENPNYIEGNFITSQLTGEKMKTSDFVHNNMQPFFGSRVRQNVGADVNTGRLDRYTGAGSTDIRKQEVEQMFDNTQQPFGNVYGLEDASEFIQGRINDPRARNGERPFEPVFVAPGVGEGFSATGKGGFQQFEVNELMMQKLPRTDDLRVADKPKLSYNMPVVPGQQFIGKSMDNPGEVRKYRPDTFYIDDTGKRFGAGGQEGFQKETTRPIQVLPHTTRPETSVEYTGPGASQEAGMNYVVGSYRTPMHQQYGGAGYRNADGSTYFKQGAADDYGKDSYEIRPNERYFTSERGQGLNLSPAEAGAVTTHYDDESRPTRRGETIGNIQQAGVATGYANSAPAITVWDPNDIARTTVKEGTIQLDRFGIAAPADGPERITVYDPADIARPTQKAQISAKSAYTGGPKAAAERFMSHTFAYNMRLNPNKQQVAKRPALGGGNIQLFQGDEPNVTFRKLDTDIINDRAPAVNRSLDMGPGSADIGRVKYRAPLKLDVANERNQREIITQTENNPLMQSLQKNAEHDARLAHEIGAY</sequence>
<reference evidence="2" key="1">
    <citation type="journal article" date="2020" name="Nature">
        <title>Giant virus diversity and host interactions through global metagenomics.</title>
        <authorList>
            <person name="Schulz F."/>
            <person name="Roux S."/>
            <person name="Paez-Espino D."/>
            <person name="Jungbluth S."/>
            <person name="Walsh D.A."/>
            <person name="Denef V.J."/>
            <person name="McMahon K.D."/>
            <person name="Konstantinidis K.T."/>
            <person name="Eloe-Fadrosh E.A."/>
            <person name="Kyrpides N.C."/>
            <person name="Woyke T."/>
        </authorList>
    </citation>
    <scope>NUCLEOTIDE SEQUENCE</scope>
    <source>
        <strain evidence="2">GVMAG-S-3300013006-138</strain>
    </source>
</reference>
<dbReference type="AlphaFoldDB" id="A0A6C0KLV5"/>
<evidence type="ECO:0000256" key="1">
    <source>
        <dbReference type="SAM" id="MobiDB-lite"/>
    </source>
</evidence>
<feature type="compositionally biased region" description="Low complexity" evidence="1">
    <location>
        <begin position="49"/>
        <end position="59"/>
    </location>
</feature>
<feature type="compositionally biased region" description="Low complexity" evidence="1">
    <location>
        <begin position="97"/>
        <end position="107"/>
    </location>
</feature>
<protein>
    <submittedName>
        <fullName evidence="2">Uncharacterized protein</fullName>
    </submittedName>
</protein>
<proteinExistence type="predicted"/>
<evidence type="ECO:0000313" key="2">
    <source>
        <dbReference type="EMBL" id="QHU18273.1"/>
    </source>
</evidence>